<evidence type="ECO:0000256" key="14">
    <source>
        <dbReference type="ARBA" id="ARBA00032370"/>
    </source>
</evidence>
<comment type="catalytic activity">
    <reaction evidence="20">
        <text>[GlcNAc-(1-&gt;4)-Mur2Ac(oyl-L-Ala-gamma-D-Glu-L-Lys-D-Ala-D-Ala)](n)-di-trans,octa-cis-undecaprenyl diphosphate + beta-D-GlcNAc-(1-&gt;4)-Mur2Ac(oyl-L-Ala-gamma-D-Glu-L-Lys-D-Ala-D-Ala)-di-trans,octa-cis-undecaprenyl diphosphate = [GlcNAc-(1-&gt;4)-Mur2Ac(oyl-L-Ala-gamma-D-Glu-L-Lys-D-Ala-D-Ala)](n+1)-di-trans,octa-cis-undecaprenyl diphosphate + di-trans,octa-cis-undecaprenyl diphosphate + H(+)</text>
        <dbReference type="Rhea" id="RHEA:23708"/>
        <dbReference type="Rhea" id="RHEA-COMP:9602"/>
        <dbReference type="Rhea" id="RHEA-COMP:9603"/>
        <dbReference type="ChEBI" id="CHEBI:15378"/>
        <dbReference type="ChEBI" id="CHEBI:58405"/>
        <dbReference type="ChEBI" id="CHEBI:60033"/>
        <dbReference type="ChEBI" id="CHEBI:78435"/>
        <dbReference type="EC" id="2.4.99.28"/>
    </reaction>
</comment>
<keyword evidence="3" id="KW-1003">Cell membrane</keyword>
<evidence type="ECO:0000256" key="13">
    <source>
        <dbReference type="ARBA" id="ARBA00023316"/>
    </source>
</evidence>
<comment type="subcellular location">
    <subcellularLocation>
        <location evidence="1">Cell membrane</location>
        <topology evidence="1">Multi-pass membrane protein</topology>
    </subcellularLocation>
</comment>
<evidence type="ECO:0000256" key="2">
    <source>
        <dbReference type="ARBA" id="ARBA00004752"/>
    </source>
</evidence>
<evidence type="ECO:0000256" key="8">
    <source>
        <dbReference type="ARBA" id="ARBA00022960"/>
    </source>
</evidence>
<accession>A0A2H0KG21</accession>
<name>A0A2H0KG21_9BACT</name>
<feature type="transmembrane region" description="Helical" evidence="21">
    <location>
        <begin position="297"/>
        <end position="322"/>
    </location>
</feature>
<evidence type="ECO:0000256" key="11">
    <source>
        <dbReference type="ARBA" id="ARBA00023136"/>
    </source>
</evidence>
<dbReference type="EC" id="2.4.99.28" evidence="19"/>
<evidence type="ECO:0000256" key="9">
    <source>
        <dbReference type="ARBA" id="ARBA00022984"/>
    </source>
</evidence>
<evidence type="ECO:0000256" key="4">
    <source>
        <dbReference type="ARBA" id="ARBA00022618"/>
    </source>
</evidence>
<keyword evidence="8" id="KW-0133">Cell shape</keyword>
<evidence type="ECO:0000256" key="17">
    <source>
        <dbReference type="ARBA" id="ARBA00041185"/>
    </source>
</evidence>
<dbReference type="PANTHER" id="PTHR30474">
    <property type="entry name" value="CELL CYCLE PROTEIN"/>
    <property type="match status" value="1"/>
</dbReference>
<keyword evidence="6" id="KW-0808">Transferase</keyword>
<dbReference type="NCBIfam" id="TIGR02614">
    <property type="entry name" value="ftsW"/>
    <property type="match status" value="1"/>
</dbReference>
<keyword evidence="10 21" id="KW-1133">Transmembrane helix</keyword>
<dbReference type="GO" id="GO:0008955">
    <property type="term" value="F:peptidoglycan glycosyltransferase activity"/>
    <property type="evidence" value="ECO:0007669"/>
    <property type="project" value="UniProtKB-EC"/>
</dbReference>
<reference evidence="22 23" key="1">
    <citation type="submission" date="2017-09" db="EMBL/GenBank/DDBJ databases">
        <title>Depth-based differentiation of microbial function through sediment-hosted aquifers and enrichment of novel symbionts in the deep terrestrial subsurface.</title>
        <authorList>
            <person name="Probst A.J."/>
            <person name="Ladd B."/>
            <person name="Jarett J.K."/>
            <person name="Geller-Mcgrath D.E."/>
            <person name="Sieber C.M."/>
            <person name="Emerson J.B."/>
            <person name="Anantharaman K."/>
            <person name="Thomas B.C."/>
            <person name="Malmstrom R."/>
            <person name="Stieglmeier M."/>
            <person name="Klingl A."/>
            <person name="Woyke T."/>
            <person name="Ryan C.M."/>
            <person name="Banfield J.F."/>
        </authorList>
    </citation>
    <scope>NUCLEOTIDE SEQUENCE [LARGE SCALE GENOMIC DNA]</scope>
    <source>
        <strain evidence="22">CG11_big_fil_rev_8_21_14_0_20_40_12</strain>
    </source>
</reference>
<feature type="transmembrane region" description="Helical" evidence="21">
    <location>
        <begin position="142"/>
        <end position="171"/>
    </location>
</feature>
<keyword evidence="12" id="KW-0131">Cell cycle</keyword>
<dbReference type="GO" id="GO:0071555">
    <property type="term" value="P:cell wall organization"/>
    <property type="evidence" value="ECO:0007669"/>
    <property type="project" value="UniProtKB-KW"/>
</dbReference>
<feature type="transmembrane region" description="Helical" evidence="21">
    <location>
        <begin position="183"/>
        <end position="203"/>
    </location>
</feature>
<feature type="transmembrane region" description="Helical" evidence="21">
    <location>
        <begin position="334"/>
        <end position="355"/>
    </location>
</feature>
<gene>
    <name evidence="22" type="primary">ftsW</name>
    <name evidence="22" type="ORF">COV89_01795</name>
</gene>
<keyword evidence="7 21" id="KW-0812">Transmembrane</keyword>
<dbReference type="AlphaFoldDB" id="A0A2H0KG21"/>
<evidence type="ECO:0000256" key="6">
    <source>
        <dbReference type="ARBA" id="ARBA00022679"/>
    </source>
</evidence>
<dbReference type="EMBL" id="PCVI01000028">
    <property type="protein sequence ID" value="PIQ70177.1"/>
    <property type="molecule type" value="Genomic_DNA"/>
</dbReference>
<evidence type="ECO:0000313" key="23">
    <source>
        <dbReference type="Proteomes" id="UP000231371"/>
    </source>
</evidence>
<feature type="transmembrane region" description="Helical" evidence="21">
    <location>
        <begin position="260"/>
        <end position="285"/>
    </location>
</feature>
<evidence type="ECO:0000256" key="12">
    <source>
        <dbReference type="ARBA" id="ARBA00023306"/>
    </source>
</evidence>
<evidence type="ECO:0000256" key="19">
    <source>
        <dbReference type="ARBA" id="ARBA00044770"/>
    </source>
</evidence>
<organism evidence="22 23">
    <name type="scientific">Candidatus Shapirobacteria bacterium CG11_big_fil_rev_8_21_14_0_20_40_12</name>
    <dbReference type="NCBI Taxonomy" id="1974889"/>
    <lineage>
        <taxon>Bacteria</taxon>
        <taxon>Candidatus Shapironibacteriota</taxon>
    </lineage>
</organism>
<dbReference type="InterPro" id="IPR013437">
    <property type="entry name" value="FtsW"/>
</dbReference>
<comment type="pathway">
    <text evidence="2">Cell wall biogenesis; peptidoglycan biosynthesis.</text>
</comment>
<keyword evidence="9" id="KW-0573">Peptidoglycan synthesis</keyword>
<keyword evidence="5" id="KW-0328">Glycosyltransferase</keyword>
<evidence type="ECO:0000256" key="20">
    <source>
        <dbReference type="ARBA" id="ARBA00049902"/>
    </source>
</evidence>
<feature type="transmembrane region" description="Helical" evidence="21">
    <location>
        <begin position="54"/>
        <end position="71"/>
    </location>
</feature>
<dbReference type="GO" id="GO:0015648">
    <property type="term" value="F:lipid-linked peptidoglycan transporter activity"/>
    <property type="evidence" value="ECO:0007669"/>
    <property type="project" value="TreeGrafter"/>
</dbReference>
<sequence length="364" mass="40639">MLKRRNLSFNGDKLLFFLPLCLSFFGLLMVFNASSASALANFNDKFYFFNKQALFLILGIILFLFFCFFDYRKLKKIAFPFFMFNLLLLIIVLIPGFGREVYGGRRWLPIGSFGFQPAETIKLAMVIYLSSLLEKKKSMKSFLAVVGLVLLLVMLEPDLGTAGIITTTAFFLFFLAETPLKDIFAIILMGLATVPVLIFSSPYRRKRLIEFLSASLEKEKTSYHLKQVLIALGSGGFWGRGFGQSRQKFLFLPEAATDSIFAVIAEEFGFLGASFLIFIYIVMVVRGFNVSLSVGDFFGKMLSFGIIFFIGIQAVINFSSMVSLIPLTGVPLPFISYGGSSLLVSLTGLGILYNVSSQSNKKTR</sequence>
<feature type="transmembrane region" description="Helical" evidence="21">
    <location>
        <begin position="223"/>
        <end position="240"/>
    </location>
</feature>
<evidence type="ECO:0000256" key="21">
    <source>
        <dbReference type="SAM" id="Phobius"/>
    </source>
</evidence>
<dbReference type="PANTHER" id="PTHR30474:SF2">
    <property type="entry name" value="PEPTIDOGLYCAN GLYCOSYLTRANSFERASE FTSW-RELATED"/>
    <property type="match status" value="1"/>
</dbReference>
<keyword evidence="13" id="KW-0961">Cell wall biogenesis/degradation</keyword>
<evidence type="ECO:0000256" key="10">
    <source>
        <dbReference type="ARBA" id="ARBA00022989"/>
    </source>
</evidence>
<evidence type="ECO:0000313" key="22">
    <source>
        <dbReference type="EMBL" id="PIQ70177.1"/>
    </source>
</evidence>
<dbReference type="GO" id="GO:0005886">
    <property type="term" value="C:plasma membrane"/>
    <property type="evidence" value="ECO:0007669"/>
    <property type="project" value="UniProtKB-SubCell"/>
</dbReference>
<evidence type="ECO:0000256" key="18">
    <source>
        <dbReference type="ARBA" id="ARBA00041418"/>
    </source>
</evidence>
<protein>
    <recommendedName>
        <fullName evidence="17">Probable peptidoglycan glycosyltransferase FtsW</fullName>
        <ecNumber evidence="19">2.4.99.28</ecNumber>
    </recommendedName>
    <alternativeName>
        <fullName evidence="18">Cell division protein FtsW</fullName>
    </alternativeName>
    <alternativeName>
        <fullName evidence="15">Cell wall polymerase</fullName>
    </alternativeName>
    <alternativeName>
        <fullName evidence="14">Peptidoglycan polymerase</fullName>
    </alternativeName>
</protein>
<feature type="transmembrane region" description="Helical" evidence="21">
    <location>
        <begin position="110"/>
        <end position="130"/>
    </location>
</feature>
<comment type="caution">
    <text evidence="22">The sequence shown here is derived from an EMBL/GenBank/DDBJ whole genome shotgun (WGS) entry which is preliminary data.</text>
</comment>
<evidence type="ECO:0000256" key="5">
    <source>
        <dbReference type="ARBA" id="ARBA00022676"/>
    </source>
</evidence>
<evidence type="ECO:0000256" key="3">
    <source>
        <dbReference type="ARBA" id="ARBA00022475"/>
    </source>
</evidence>
<proteinExistence type="inferred from homology"/>
<dbReference type="InterPro" id="IPR001182">
    <property type="entry name" value="FtsW/RodA"/>
</dbReference>
<dbReference type="GO" id="GO:0009252">
    <property type="term" value="P:peptidoglycan biosynthetic process"/>
    <property type="evidence" value="ECO:0007669"/>
    <property type="project" value="UniProtKB-KW"/>
</dbReference>
<dbReference type="GO" id="GO:0051301">
    <property type="term" value="P:cell division"/>
    <property type="evidence" value="ECO:0007669"/>
    <property type="project" value="UniProtKB-KW"/>
</dbReference>
<comment type="similarity">
    <text evidence="16">Belongs to the SEDS family. FtsW subfamily.</text>
</comment>
<evidence type="ECO:0000256" key="7">
    <source>
        <dbReference type="ARBA" id="ARBA00022692"/>
    </source>
</evidence>
<feature type="transmembrane region" description="Helical" evidence="21">
    <location>
        <begin position="78"/>
        <end position="98"/>
    </location>
</feature>
<keyword evidence="4" id="KW-0132">Cell division</keyword>
<evidence type="ECO:0000256" key="16">
    <source>
        <dbReference type="ARBA" id="ARBA00038053"/>
    </source>
</evidence>
<dbReference type="Proteomes" id="UP000231371">
    <property type="component" value="Unassembled WGS sequence"/>
</dbReference>
<dbReference type="Pfam" id="PF01098">
    <property type="entry name" value="FTSW_RODA_SPOVE"/>
    <property type="match status" value="1"/>
</dbReference>
<keyword evidence="11 21" id="KW-0472">Membrane</keyword>
<evidence type="ECO:0000256" key="15">
    <source>
        <dbReference type="ARBA" id="ARBA00033270"/>
    </source>
</evidence>
<dbReference type="GO" id="GO:0008360">
    <property type="term" value="P:regulation of cell shape"/>
    <property type="evidence" value="ECO:0007669"/>
    <property type="project" value="UniProtKB-KW"/>
</dbReference>
<dbReference type="GO" id="GO:0032153">
    <property type="term" value="C:cell division site"/>
    <property type="evidence" value="ECO:0007669"/>
    <property type="project" value="TreeGrafter"/>
</dbReference>
<evidence type="ECO:0000256" key="1">
    <source>
        <dbReference type="ARBA" id="ARBA00004651"/>
    </source>
</evidence>